<accession>A0AAW2YRJ3</accession>
<dbReference type="PANTHER" id="PTHR45737:SF6">
    <property type="entry name" value="VON WILLEBRAND FACTOR A DOMAIN-CONTAINING PROTEIN 5A"/>
    <property type="match status" value="1"/>
</dbReference>
<dbReference type="EMBL" id="JAOPGA020000576">
    <property type="protein sequence ID" value="KAL0479566.1"/>
    <property type="molecule type" value="Genomic_DNA"/>
</dbReference>
<sequence length="712" mass="80793">MMADLGGTDLLTPLREVLQSQSSLHRVRQIFLISDGAVESRTECIEFASKYSNTTRIFSFGIGDLCDKYLTKAIAKASCGASEFIKYDENQDTLNHLVTKQLLRSMKASYTNVKCTIHGVEGVPLRSPYKLPPMFHDEQYIVYWILDGDQIKNKKNVEIEFTAHYKGNTDFLYSKVVDIDGLSLNNGSNLFHSVASNEIIKQLEIGELRNALGTDRADVYATQLALCYGLVSNKTSYIAVNEAPAVESSDVDKSVNIVIPLELRCGSGNGVFCRLPDMTHDVLSDHLSVDTGIVYNACQPKITPFGFLSKPCQVGYFTHVFKGPVADLEGRNCWLNSILPLLTTITPLVNQITSEQHQRDTFLFDLSLLLRLWISMDHDNFDFRRQFDFMYNRVWFHIQRMGFEYGTDQDVCSVLNNILRKVNVRDVQFITKKDQIKTCSTSHVVLLNVGNDKVDENDYLHYSLKSFISFVEFTTKKGTKIGHSSCVCPEGNGFFYYDDILNLGEKLEQYNGGYVNSDYKEFFNNEIMTAAVLCRKGNNACHKVKDIESDVANLIDVVSSTRTDINKELLWQPDSSMNLHTCLDVLRQIRFSCCFETDFVVKNKLCKSRVSENKLRIMIGKELLKISESQRPIYGLHMVCSKKILNSVIKLPPSVNHGRIDFRSSFDNMDRETTGIGRLAKLLVPFEDITYQARGKNSRKKKSVPIAEYILK</sequence>
<name>A0AAW2YRJ3_9EUKA</name>
<comment type="caution">
    <text evidence="2">The sequence shown here is derived from an EMBL/GenBank/DDBJ whole genome shotgun (WGS) entry which is preliminary data.</text>
</comment>
<dbReference type="SUPFAM" id="SSF53300">
    <property type="entry name" value="vWA-like"/>
    <property type="match status" value="1"/>
</dbReference>
<proteinExistence type="predicted"/>
<dbReference type="Proteomes" id="UP001431209">
    <property type="component" value="Unassembled WGS sequence"/>
</dbReference>
<evidence type="ECO:0000259" key="1">
    <source>
        <dbReference type="Pfam" id="PF13768"/>
    </source>
</evidence>
<keyword evidence="3" id="KW-1185">Reference proteome</keyword>
<gene>
    <name evidence="2" type="ORF">AKO1_007728</name>
</gene>
<dbReference type="PANTHER" id="PTHR45737">
    <property type="entry name" value="VON WILLEBRAND FACTOR A DOMAIN-CONTAINING PROTEIN 5A"/>
    <property type="match status" value="1"/>
</dbReference>
<dbReference type="InterPro" id="IPR036465">
    <property type="entry name" value="vWFA_dom_sf"/>
</dbReference>
<organism evidence="2 3">
    <name type="scientific">Acrasis kona</name>
    <dbReference type="NCBI Taxonomy" id="1008807"/>
    <lineage>
        <taxon>Eukaryota</taxon>
        <taxon>Discoba</taxon>
        <taxon>Heterolobosea</taxon>
        <taxon>Tetramitia</taxon>
        <taxon>Eutetramitia</taxon>
        <taxon>Acrasidae</taxon>
        <taxon>Acrasis</taxon>
    </lineage>
</organism>
<feature type="domain" description="VWFA" evidence="1">
    <location>
        <begin position="4"/>
        <end position="84"/>
    </location>
</feature>
<protein>
    <recommendedName>
        <fullName evidence="1">VWFA domain-containing protein</fullName>
    </recommendedName>
</protein>
<evidence type="ECO:0000313" key="2">
    <source>
        <dbReference type="EMBL" id="KAL0479566.1"/>
    </source>
</evidence>
<dbReference type="Gene3D" id="3.40.50.410">
    <property type="entry name" value="von Willebrand factor, type A domain"/>
    <property type="match status" value="1"/>
</dbReference>
<evidence type="ECO:0000313" key="3">
    <source>
        <dbReference type="Proteomes" id="UP001431209"/>
    </source>
</evidence>
<dbReference type="AlphaFoldDB" id="A0AAW2YRJ3"/>
<dbReference type="InterPro" id="IPR002035">
    <property type="entry name" value="VWF_A"/>
</dbReference>
<dbReference type="Pfam" id="PF13768">
    <property type="entry name" value="VWA_3"/>
    <property type="match status" value="1"/>
</dbReference>
<reference evidence="2 3" key="1">
    <citation type="submission" date="2024-03" db="EMBL/GenBank/DDBJ databases">
        <title>The Acrasis kona genome and developmental transcriptomes reveal deep origins of eukaryotic multicellular pathways.</title>
        <authorList>
            <person name="Sheikh S."/>
            <person name="Fu C.-J."/>
            <person name="Brown M.W."/>
            <person name="Baldauf S.L."/>
        </authorList>
    </citation>
    <scope>NUCLEOTIDE SEQUENCE [LARGE SCALE GENOMIC DNA]</scope>
    <source>
        <strain evidence="2 3">ATCC MYA-3509</strain>
    </source>
</reference>